<sequence>MAKEQSDINKVQSQEETDMAWKRLMKALEQEPANDYWEQADRQGGIPAASKERVETYRLQEELNTAQGSALIESGAAASGMKLENEVHVDRAAAPAVQAVQAVHNSPAAKPRKRGSGRARKWTALAAAAAVAAVVTVTPAGNKALASILGQFRMEQVTEVNEKDMEQLFNSVFQSGISDKEINRFGTFTVETGKGYGELTAQEAIKEAGVPMLPESVTGKQQHIYVSPGSKLSLTMKVNEINKVMKQLGASKLFPSSIDGKTITLESSPIVYYDVALGSKDIVGNLSQTRVPSVSIDDTADVHEAIEAVIQFPLLPQQLKESLQQSQFLTTGEIPLPVFTENGTQTQQIAIGQTKVLLNTHHYQDSKQLEAIWVKDGSLYTYNIYVNNEQTGVDQQFRTKLQELVEA</sequence>
<keyword evidence="1" id="KW-0472">Membrane</keyword>
<dbReference type="Proteomes" id="UP000609323">
    <property type="component" value="Unassembled WGS sequence"/>
</dbReference>
<protein>
    <recommendedName>
        <fullName evidence="4">DUF4367 domain-containing protein</fullName>
    </recommendedName>
</protein>
<dbReference type="EMBL" id="BMHF01000004">
    <property type="protein sequence ID" value="GGA32465.1"/>
    <property type="molecule type" value="Genomic_DNA"/>
</dbReference>
<comment type="caution">
    <text evidence="2">The sequence shown here is derived from an EMBL/GenBank/DDBJ whole genome shotgun (WGS) entry which is preliminary data.</text>
</comment>
<dbReference type="RefSeq" id="WP_094095226.1">
    <property type="nucleotide sequence ID" value="NZ_BMHF01000004.1"/>
</dbReference>
<gene>
    <name evidence="2" type="ORF">GCM10010917_16960</name>
</gene>
<proteinExistence type="predicted"/>
<feature type="transmembrane region" description="Helical" evidence="1">
    <location>
        <begin position="122"/>
        <end position="141"/>
    </location>
</feature>
<organism evidence="2 3">
    <name type="scientific">Paenibacillus physcomitrellae</name>
    <dbReference type="NCBI Taxonomy" id="1619311"/>
    <lineage>
        <taxon>Bacteria</taxon>
        <taxon>Bacillati</taxon>
        <taxon>Bacillota</taxon>
        <taxon>Bacilli</taxon>
        <taxon>Bacillales</taxon>
        <taxon>Paenibacillaceae</taxon>
        <taxon>Paenibacillus</taxon>
    </lineage>
</organism>
<keyword evidence="3" id="KW-1185">Reference proteome</keyword>
<keyword evidence="1" id="KW-1133">Transmembrane helix</keyword>
<name>A0ABQ1FW83_9BACL</name>
<evidence type="ECO:0008006" key="4">
    <source>
        <dbReference type="Google" id="ProtNLM"/>
    </source>
</evidence>
<reference evidence="3" key="1">
    <citation type="journal article" date="2019" name="Int. J. Syst. Evol. Microbiol.">
        <title>The Global Catalogue of Microorganisms (GCM) 10K type strain sequencing project: providing services to taxonomists for standard genome sequencing and annotation.</title>
        <authorList>
            <consortium name="The Broad Institute Genomics Platform"/>
            <consortium name="The Broad Institute Genome Sequencing Center for Infectious Disease"/>
            <person name="Wu L."/>
            <person name="Ma J."/>
        </authorList>
    </citation>
    <scope>NUCLEOTIDE SEQUENCE [LARGE SCALE GENOMIC DNA]</scope>
    <source>
        <strain evidence="3">CGMCC 1.15044</strain>
    </source>
</reference>
<keyword evidence="1" id="KW-0812">Transmembrane</keyword>
<evidence type="ECO:0000313" key="3">
    <source>
        <dbReference type="Proteomes" id="UP000609323"/>
    </source>
</evidence>
<evidence type="ECO:0000313" key="2">
    <source>
        <dbReference type="EMBL" id="GGA32465.1"/>
    </source>
</evidence>
<evidence type="ECO:0000256" key="1">
    <source>
        <dbReference type="SAM" id="Phobius"/>
    </source>
</evidence>
<accession>A0ABQ1FW83</accession>